<keyword evidence="7" id="KW-1185">Reference proteome</keyword>
<dbReference type="GO" id="GO:0005739">
    <property type="term" value="C:mitochondrion"/>
    <property type="evidence" value="ECO:0007669"/>
    <property type="project" value="UniProtKB-SubCell"/>
</dbReference>
<comment type="caution">
    <text evidence="6">The sequence shown here is derived from an EMBL/GenBank/DDBJ whole genome shotgun (WGS) entry which is preliminary data.</text>
</comment>
<evidence type="ECO:0000313" key="7">
    <source>
        <dbReference type="Proteomes" id="UP000729913"/>
    </source>
</evidence>
<dbReference type="EMBL" id="JAAOIC020000072">
    <property type="protein sequence ID" value="KAG8034102.1"/>
    <property type="molecule type" value="Genomic_DNA"/>
</dbReference>
<feature type="region of interest" description="Disordered" evidence="4">
    <location>
        <begin position="234"/>
        <end position="272"/>
    </location>
</feature>
<sequence>MSNLVSRAFNYFCGVRPNNSSLLLSVTNKSIILNQIKCRHTKHWNPKFKQFRKEKVIKVKLPDFNEYDDNISQEKMKARFKEQGLMPSRPWIEKPIFIGCTGSIFEPYVPPEGDGKFSIVTTTEVQHNTLDKTIHWIFNESLEPPRVVHVRCTNVISKENVFAQVTVRFHNQQTLAVYDRFGRLIHGSEIVKKDVLEYVVFEKHIANQYGTWRVHAKIIPPWMPEREHANRTYILQPESPDDEDNADDKDSSFEALQTAPITKNDPQPQVNT</sequence>
<reference evidence="6" key="2">
    <citation type="submission" date="2021-04" db="EMBL/GenBank/DDBJ databases">
        <title>Genome-wide patterns of bracovirus chromosomal integration into multiple host tissues during parasitism.</title>
        <authorList>
            <person name="Chebbi M.A.C."/>
        </authorList>
    </citation>
    <scope>NUCLEOTIDE SEQUENCE</scope>
    <source>
        <tissue evidence="6">Whole body</tissue>
    </source>
</reference>
<dbReference type="PANTHER" id="PTHR28554">
    <property type="entry name" value="39S RIBOSOMAL PROTEIN L45, MITOCHONDRIAL"/>
    <property type="match status" value="1"/>
</dbReference>
<evidence type="ECO:0000256" key="1">
    <source>
        <dbReference type="ARBA" id="ARBA00004173"/>
    </source>
</evidence>
<dbReference type="SMART" id="SM00978">
    <property type="entry name" value="Tim44"/>
    <property type="match status" value="1"/>
</dbReference>
<dbReference type="InterPro" id="IPR007379">
    <property type="entry name" value="Tim44-like_dom"/>
</dbReference>
<comment type="subcellular location">
    <subcellularLocation>
        <location evidence="1">Mitochondrion</location>
    </subcellularLocation>
</comment>
<protein>
    <recommendedName>
        <fullName evidence="5">Tim44-like domain-containing protein</fullName>
    </recommendedName>
</protein>
<proteinExistence type="predicted"/>
<dbReference type="OrthoDB" id="19619at2759"/>
<organism evidence="6 7">
    <name type="scientific">Cotesia typhae</name>
    <dbReference type="NCBI Taxonomy" id="2053667"/>
    <lineage>
        <taxon>Eukaryota</taxon>
        <taxon>Metazoa</taxon>
        <taxon>Ecdysozoa</taxon>
        <taxon>Arthropoda</taxon>
        <taxon>Hexapoda</taxon>
        <taxon>Insecta</taxon>
        <taxon>Pterygota</taxon>
        <taxon>Neoptera</taxon>
        <taxon>Endopterygota</taxon>
        <taxon>Hymenoptera</taxon>
        <taxon>Apocrita</taxon>
        <taxon>Ichneumonoidea</taxon>
        <taxon>Braconidae</taxon>
        <taxon>Microgastrinae</taxon>
        <taxon>Cotesia</taxon>
    </lineage>
</organism>
<dbReference type="PANTHER" id="PTHR28554:SF1">
    <property type="entry name" value="LARGE RIBOSOMAL SUBUNIT PROTEIN ML45"/>
    <property type="match status" value="1"/>
</dbReference>
<accession>A0A8J5QV78</accession>
<feature type="domain" description="Tim44-like" evidence="5">
    <location>
        <begin position="76"/>
        <end position="219"/>
    </location>
</feature>
<dbReference type="Proteomes" id="UP000729913">
    <property type="component" value="Unassembled WGS sequence"/>
</dbReference>
<dbReference type="InterPro" id="IPR051975">
    <property type="entry name" value="mtLSU_mL45"/>
</dbReference>
<evidence type="ECO:0000313" key="6">
    <source>
        <dbReference type="EMBL" id="KAG8034102.1"/>
    </source>
</evidence>
<evidence type="ECO:0000256" key="3">
    <source>
        <dbReference type="ARBA" id="ARBA00023128"/>
    </source>
</evidence>
<keyword evidence="2" id="KW-0809">Transit peptide</keyword>
<evidence type="ECO:0000259" key="5">
    <source>
        <dbReference type="SMART" id="SM00978"/>
    </source>
</evidence>
<evidence type="ECO:0000256" key="2">
    <source>
        <dbReference type="ARBA" id="ARBA00022946"/>
    </source>
</evidence>
<gene>
    <name evidence="6" type="ORF">G9C98_008583</name>
</gene>
<feature type="compositionally biased region" description="Polar residues" evidence="4">
    <location>
        <begin position="259"/>
        <end position="272"/>
    </location>
</feature>
<keyword evidence="3" id="KW-0496">Mitochondrion</keyword>
<reference evidence="6" key="1">
    <citation type="submission" date="2020-03" db="EMBL/GenBank/DDBJ databases">
        <authorList>
            <person name="Chebbi M.A."/>
            <person name="Drezen J.M."/>
        </authorList>
    </citation>
    <scope>NUCLEOTIDE SEQUENCE</scope>
    <source>
        <tissue evidence="6">Whole body</tissue>
    </source>
</reference>
<dbReference type="Pfam" id="PF04280">
    <property type="entry name" value="Tim44"/>
    <property type="match status" value="1"/>
</dbReference>
<name>A0A8J5QV78_9HYME</name>
<dbReference type="AlphaFoldDB" id="A0A8J5QV78"/>
<evidence type="ECO:0000256" key="4">
    <source>
        <dbReference type="SAM" id="MobiDB-lite"/>
    </source>
</evidence>